<accession>A0A0N7KCA6</accession>
<feature type="region of interest" description="Disordered" evidence="1">
    <location>
        <begin position="19"/>
        <end position="58"/>
    </location>
</feature>
<proteinExistence type="predicted"/>
<gene>
    <name evidence="2" type="ordered locus">Os01g0137266</name>
    <name evidence="2" type="ORF">OSNPB_010137266</name>
</gene>
<evidence type="ECO:0000313" key="3">
    <source>
        <dbReference type="Proteomes" id="UP000059680"/>
    </source>
</evidence>
<name>A0A0N7KCA6_ORYSJ</name>
<reference evidence="2 3" key="3">
    <citation type="journal article" date="2013" name="Rice">
        <title>Improvement of the Oryza sativa Nipponbare reference genome using next generation sequence and optical map data.</title>
        <authorList>
            <person name="Kawahara Y."/>
            <person name="de la Bastide M."/>
            <person name="Hamilton J.P."/>
            <person name="Kanamori H."/>
            <person name="McCombie W.R."/>
            <person name="Ouyang S."/>
            <person name="Schwartz D.C."/>
            <person name="Tanaka T."/>
            <person name="Wu J."/>
            <person name="Zhou S."/>
            <person name="Childs K.L."/>
            <person name="Davidson R.M."/>
            <person name="Lin H."/>
            <person name="Quesada-Ocampo L."/>
            <person name="Vaillancourt B."/>
            <person name="Sakai H."/>
            <person name="Lee S.S."/>
            <person name="Kim J."/>
            <person name="Numa H."/>
            <person name="Itoh T."/>
            <person name="Buell C.R."/>
            <person name="Matsumoto T."/>
        </authorList>
    </citation>
    <scope>NUCLEOTIDE SEQUENCE [LARGE SCALE GENOMIC DNA]</scope>
    <source>
        <strain evidence="3">cv. Nipponbare</strain>
    </source>
</reference>
<dbReference type="AlphaFoldDB" id="A0A0N7KCA6"/>
<protein>
    <submittedName>
        <fullName evidence="2">Os01g0137266 protein</fullName>
    </submittedName>
</protein>
<evidence type="ECO:0000256" key="1">
    <source>
        <dbReference type="SAM" id="MobiDB-lite"/>
    </source>
</evidence>
<dbReference type="Proteomes" id="UP000059680">
    <property type="component" value="Chromosome 1"/>
</dbReference>
<dbReference type="EMBL" id="AP014957">
    <property type="protein sequence ID" value="BAS70281.1"/>
    <property type="molecule type" value="Genomic_DNA"/>
</dbReference>
<reference evidence="2 3" key="2">
    <citation type="journal article" date="2013" name="Plant Cell Physiol.">
        <title>Rice Annotation Project Database (RAP-DB): an integrative and interactive database for rice genomics.</title>
        <authorList>
            <person name="Sakai H."/>
            <person name="Lee S.S."/>
            <person name="Tanaka T."/>
            <person name="Numa H."/>
            <person name="Kim J."/>
            <person name="Kawahara Y."/>
            <person name="Wakimoto H."/>
            <person name="Yang C.C."/>
            <person name="Iwamoto M."/>
            <person name="Abe T."/>
            <person name="Yamada Y."/>
            <person name="Muto A."/>
            <person name="Inokuchi H."/>
            <person name="Ikemura T."/>
            <person name="Matsumoto T."/>
            <person name="Sasaki T."/>
            <person name="Itoh T."/>
        </authorList>
    </citation>
    <scope>NUCLEOTIDE SEQUENCE [LARGE SCALE GENOMIC DNA]</scope>
    <source>
        <strain evidence="3">cv. Nipponbare</strain>
    </source>
</reference>
<dbReference type="InParanoid" id="A0A0N7KCA6"/>
<feature type="compositionally biased region" description="Acidic residues" evidence="1">
    <location>
        <begin position="74"/>
        <end position="84"/>
    </location>
</feature>
<dbReference type="PaxDb" id="39947-A0A0N7KCA6"/>
<dbReference type="eggNOG" id="ENOG502R40N">
    <property type="taxonomic scope" value="Eukaryota"/>
</dbReference>
<organism evidence="2 3">
    <name type="scientific">Oryza sativa subsp. japonica</name>
    <name type="common">Rice</name>
    <dbReference type="NCBI Taxonomy" id="39947"/>
    <lineage>
        <taxon>Eukaryota</taxon>
        <taxon>Viridiplantae</taxon>
        <taxon>Streptophyta</taxon>
        <taxon>Embryophyta</taxon>
        <taxon>Tracheophyta</taxon>
        <taxon>Spermatophyta</taxon>
        <taxon>Magnoliopsida</taxon>
        <taxon>Liliopsida</taxon>
        <taxon>Poales</taxon>
        <taxon>Poaceae</taxon>
        <taxon>BOP clade</taxon>
        <taxon>Oryzoideae</taxon>
        <taxon>Oryzeae</taxon>
        <taxon>Oryzinae</taxon>
        <taxon>Oryza</taxon>
        <taxon>Oryza sativa</taxon>
    </lineage>
</organism>
<keyword evidence="3" id="KW-1185">Reference proteome</keyword>
<reference evidence="3" key="1">
    <citation type="journal article" date="2005" name="Nature">
        <title>The map-based sequence of the rice genome.</title>
        <authorList>
            <consortium name="International rice genome sequencing project (IRGSP)"/>
            <person name="Matsumoto T."/>
            <person name="Wu J."/>
            <person name="Kanamori H."/>
            <person name="Katayose Y."/>
            <person name="Fujisawa M."/>
            <person name="Namiki N."/>
            <person name="Mizuno H."/>
            <person name="Yamamoto K."/>
            <person name="Antonio B.A."/>
            <person name="Baba T."/>
            <person name="Sakata K."/>
            <person name="Nagamura Y."/>
            <person name="Aoki H."/>
            <person name="Arikawa K."/>
            <person name="Arita K."/>
            <person name="Bito T."/>
            <person name="Chiden Y."/>
            <person name="Fujitsuka N."/>
            <person name="Fukunaka R."/>
            <person name="Hamada M."/>
            <person name="Harada C."/>
            <person name="Hayashi A."/>
            <person name="Hijishita S."/>
            <person name="Honda M."/>
            <person name="Hosokawa S."/>
            <person name="Ichikawa Y."/>
            <person name="Idonuma A."/>
            <person name="Iijima M."/>
            <person name="Ikeda M."/>
            <person name="Ikeno M."/>
            <person name="Ito K."/>
            <person name="Ito S."/>
            <person name="Ito T."/>
            <person name="Ito Y."/>
            <person name="Ito Y."/>
            <person name="Iwabuchi A."/>
            <person name="Kamiya K."/>
            <person name="Karasawa W."/>
            <person name="Kurita K."/>
            <person name="Katagiri S."/>
            <person name="Kikuta A."/>
            <person name="Kobayashi H."/>
            <person name="Kobayashi N."/>
            <person name="Machita K."/>
            <person name="Maehara T."/>
            <person name="Masukawa M."/>
            <person name="Mizubayashi T."/>
            <person name="Mukai Y."/>
            <person name="Nagasaki H."/>
            <person name="Nagata Y."/>
            <person name="Naito S."/>
            <person name="Nakashima M."/>
            <person name="Nakama Y."/>
            <person name="Nakamichi Y."/>
            <person name="Nakamura M."/>
            <person name="Meguro A."/>
            <person name="Negishi M."/>
            <person name="Ohta I."/>
            <person name="Ohta T."/>
            <person name="Okamoto M."/>
            <person name="Ono N."/>
            <person name="Saji S."/>
            <person name="Sakaguchi M."/>
            <person name="Sakai K."/>
            <person name="Shibata M."/>
            <person name="Shimokawa T."/>
            <person name="Song J."/>
            <person name="Takazaki Y."/>
            <person name="Terasawa K."/>
            <person name="Tsugane M."/>
            <person name="Tsuji K."/>
            <person name="Ueda S."/>
            <person name="Waki K."/>
            <person name="Yamagata H."/>
            <person name="Yamamoto M."/>
            <person name="Yamamoto S."/>
            <person name="Yamane H."/>
            <person name="Yoshiki S."/>
            <person name="Yoshihara R."/>
            <person name="Yukawa K."/>
            <person name="Zhong H."/>
            <person name="Yano M."/>
            <person name="Yuan Q."/>
            <person name="Ouyang S."/>
            <person name="Liu J."/>
            <person name="Jones K.M."/>
            <person name="Gansberger K."/>
            <person name="Moffat K."/>
            <person name="Hill J."/>
            <person name="Bera J."/>
            <person name="Fadrosh D."/>
            <person name="Jin S."/>
            <person name="Johri S."/>
            <person name="Kim M."/>
            <person name="Overton L."/>
            <person name="Reardon M."/>
            <person name="Tsitrin T."/>
            <person name="Vuong H."/>
            <person name="Weaver B."/>
            <person name="Ciecko A."/>
            <person name="Tallon L."/>
            <person name="Jackson J."/>
            <person name="Pai G."/>
            <person name="Aken S.V."/>
            <person name="Utterback T."/>
            <person name="Reidmuller S."/>
            <person name="Feldblyum T."/>
            <person name="Hsiao J."/>
            <person name="Zismann V."/>
            <person name="Iobst S."/>
            <person name="de Vazeille A.R."/>
            <person name="Buell C.R."/>
            <person name="Ying K."/>
            <person name="Li Y."/>
            <person name="Lu T."/>
            <person name="Huang Y."/>
            <person name="Zhao Q."/>
            <person name="Feng Q."/>
            <person name="Zhang L."/>
            <person name="Zhu J."/>
            <person name="Weng Q."/>
            <person name="Mu J."/>
            <person name="Lu Y."/>
            <person name="Fan D."/>
            <person name="Liu Y."/>
            <person name="Guan J."/>
            <person name="Zhang Y."/>
            <person name="Yu S."/>
            <person name="Liu X."/>
            <person name="Zhang Y."/>
            <person name="Hong G."/>
            <person name="Han B."/>
            <person name="Choisne N."/>
            <person name="Demange N."/>
            <person name="Orjeda G."/>
            <person name="Samain S."/>
            <person name="Cattolico L."/>
            <person name="Pelletier E."/>
            <person name="Couloux A."/>
            <person name="Segurens B."/>
            <person name="Wincker P."/>
            <person name="D'Hont A."/>
            <person name="Scarpelli C."/>
            <person name="Weissenbach J."/>
            <person name="Salanoubat M."/>
            <person name="Quetier F."/>
            <person name="Yu Y."/>
            <person name="Kim H.R."/>
            <person name="Rambo T."/>
            <person name="Currie J."/>
            <person name="Collura K."/>
            <person name="Luo M."/>
            <person name="Yang T."/>
            <person name="Ammiraju J.S.S."/>
            <person name="Engler F."/>
            <person name="Soderlund C."/>
            <person name="Wing R.A."/>
            <person name="Palmer L.E."/>
            <person name="de la Bastide M."/>
            <person name="Spiegel L."/>
            <person name="Nascimento L."/>
            <person name="Zutavern T."/>
            <person name="O'Shaughnessy A."/>
            <person name="Dike S."/>
            <person name="Dedhia N."/>
            <person name="Preston R."/>
            <person name="Balija V."/>
            <person name="McCombie W.R."/>
            <person name="Chow T."/>
            <person name="Chen H."/>
            <person name="Chung M."/>
            <person name="Chen C."/>
            <person name="Shaw J."/>
            <person name="Wu H."/>
            <person name="Hsiao K."/>
            <person name="Chao Y."/>
            <person name="Chu M."/>
            <person name="Cheng C."/>
            <person name="Hour A."/>
            <person name="Lee P."/>
            <person name="Lin S."/>
            <person name="Lin Y."/>
            <person name="Liou J."/>
            <person name="Liu S."/>
            <person name="Hsing Y."/>
            <person name="Raghuvanshi S."/>
            <person name="Mohanty A."/>
            <person name="Bharti A.K."/>
            <person name="Gaur A."/>
            <person name="Gupta V."/>
            <person name="Kumar D."/>
            <person name="Ravi V."/>
            <person name="Vij S."/>
            <person name="Kapur A."/>
            <person name="Khurana P."/>
            <person name="Khurana P."/>
            <person name="Khurana J.P."/>
            <person name="Tyagi A.K."/>
            <person name="Gaikwad K."/>
            <person name="Singh A."/>
            <person name="Dalal V."/>
            <person name="Srivastava S."/>
            <person name="Dixit A."/>
            <person name="Pal A.K."/>
            <person name="Ghazi I.A."/>
            <person name="Yadav M."/>
            <person name="Pandit A."/>
            <person name="Bhargava A."/>
            <person name="Sureshbabu K."/>
            <person name="Batra K."/>
            <person name="Sharma T.R."/>
            <person name="Mohapatra T."/>
            <person name="Singh N.K."/>
            <person name="Messing J."/>
            <person name="Nelson A.B."/>
            <person name="Fuks G."/>
            <person name="Kavchok S."/>
            <person name="Keizer G."/>
            <person name="Linton E."/>
            <person name="Llaca V."/>
            <person name="Song R."/>
            <person name="Tanyolac B."/>
            <person name="Young S."/>
            <person name="Ho-Il K."/>
            <person name="Hahn J.H."/>
            <person name="Sangsakoo G."/>
            <person name="Vanavichit A."/>
            <person name="de Mattos Luiz.A.T."/>
            <person name="Zimmer P.D."/>
            <person name="Malone G."/>
            <person name="Dellagostin O."/>
            <person name="de Oliveira A.C."/>
            <person name="Bevan M."/>
            <person name="Bancroft I."/>
            <person name="Minx P."/>
            <person name="Cordum H."/>
            <person name="Wilson R."/>
            <person name="Cheng Z."/>
            <person name="Jin W."/>
            <person name="Jiang J."/>
            <person name="Leong S.A."/>
            <person name="Iwama H."/>
            <person name="Gojobori T."/>
            <person name="Itoh T."/>
            <person name="Niimura Y."/>
            <person name="Fujii Y."/>
            <person name="Habara T."/>
            <person name="Sakai H."/>
            <person name="Sato Y."/>
            <person name="Wilson G."/>
            <person name="Kumar K."/>
            <person name="McCouch S."/>
            <person name="Juretic N."/>
            <person name="Hoen D."/>
            <person name="Wright S."/>
            <person name="Bruskiewich R."/>
            <person name="Bureau T."/>
            <person name="Miyao A."/>
            <person name="Hirochika H."/>
            <person name="Nishikawa T."/>
            <person name="Kadowaki K."/>
            <person name="Sugiura M."/>
            <person name="Burr B."/>
            <person name="Sasaki T."/>
        </authorList>
    </citation>
    <scope>NUCLEOTIDE SEQUENCE [LARGE SCALE GENOMIC DNA]</scope>
    <source>
        <strain evidence="3">cv. Nipponbare</strain>
    </source>
</reference>
<sequence length="180" mass="19843">RWDICTRTPCRRCCTRIARHSPSTSGNHPAPASTRAEALASCSRRHTAEPLRRPPLRGGAVVDEDELLVGPADEEWPHDEADGDVEPRHRAAALQREAPVDDDDGGVAGEDADHLVGLEEAVRHERFAAPALELERRRPARRPAWLVQPERGIDGEVAACRRLAVGVRVVAEKEQKRGQD</sequence>
<evidence type="ECO:0000313" key="2">
    <source>
        <dbReference type="EMBL" id="BAS70281.1"/>
    </source>
</evidence>
<dbReference type="SMR" id="A0A0N7KCA6"/>
<feature type="region of interest" description="Disordered" evidence="1">
    <location>
        <begin position="74"/>
        <end position="110"/>
    </location>
</feature>
<dbReference type="Gramene" id="Os01t0137266-00">
    <property type="protein sequence ID" value="Os01t0137266-00"/>
    <property type="gene ID" value="Os01g0137266"/>
</dbReference>
<feature type="non-terminal residue" evidence="2">
    <location>
        <position position="180"/>
    </location>
</feature>